<keyword evidence="2" id="KW-0472">Membrane</keyword>
<evidence type="ECO:0000256" key="1">
    <source>
        <dbReference type="SAM" id="MobiDB-lite"/>
    </source>
</evidence>
<gene>
    <name evidence="3" type="ORF">BSF38_02170</name>
</gene>
<name>A0A1U7CP17_9BACT</name>
<proteinExistence type="predicted"/>
<dbReference type="AlphaFoldDB" id="A0A1U7CP17"/>
<keyword evidence="2" id="KW-0812">Transmembrane</keyword>
<dbReference type="OrthoDB" id="265556at2"/>
<dbReference type="KEGG" id="pbor:BSF38_02170"/>
<sequence length="391" mass="42603">MSVRVRCNKCRTAFMAADDRPGNIVPCPKCGARHKIPTTEVSEAPRVAPAPPIEVEDEVTSVFRPSGESRARSTWRRNRVLLGLLLLITAAASVALVVWPRFKPRSNDPVERVAEDYLEALTKDDSEAQRRLSVVEEPPAIRSYQQVARDKTKNLTTKGSFAPIAALHKKIDADFAYDSAIGRFTPRHPLGAAGETLDALHKAKEDAEKSGVYDKMASGDPDDIFDAAESFGKVFSTLAEGALAPKKVLPTYKMLVEDAKPPLPVAEAALALDVARDPKTWDALLKRPFFTLKADGPFVYDRAQVDALVTDKLGSLGDPPTRLRLNLVRFRLEGINTAWRVTRARRVLPGVPDDDAEQPAPEPKVPQQPPSPPRSPGDVPPSGADALPPVP</sequence>
<evidence type="ECO:0000313" key="3">
    <source>
        <dbReference type="EMBL" id="APW60682.1"/>
    </source>
</evidence>
<accession>A0A1U7CP17</accession>
<feature type="region of interest" description="Disordered" evidence="1">
    <location>
        <begin position="349"/>
        <end position="391"/>
    </location>
</feature>
<feature type="compositionally biased region" description="Pro residues" evidence="1">
    <location>
        <begin position="360"/>
        <end position="379"/>
    </location>
</feature>
<dbReference type="EMBL" id="CP019082">
    <property type="protein sequence ID" value="APW60682.1"/>
    <property type="molecule type" value="Genomic_DNA"/>
</dbReference>
<keyword evidence="4" id="KW-1185">Reference proteome</keyword>
<feature type="transmembrane region" description="Helical" evidence="2">
    <location>
        <begin position="80"/>
        <end position="99"/>
    </location>
</feature>
<dbReference type="RefSeq" id="WP_076345488.1">
    <property type="nucleotide sequence ID" value="NZ_CP019082.1"/>
</dbReference>
<protein>
    <submittedName>
        <fullName evidence="3">Uncharacterized protein</fullName>
    </submittedName>
</protein>
<keyword evidence="2" id="KW-1133">Transmembrane helix</keyword>
<organism evidence="3 4">
    <name type="scientific">Paludisphaera borealis</name>
    <dbReference type="NCBI Taxonomy" id="1387353"/>
    <lineage>
        <taxon>Bacteria</taxon>
        <taxon>Pseudomonadati</taxon>
        <taxon>Planctomycetota</taxon>
        <taxon>Planctomycetia</taxon>
        <taxon>Isosphaerales</taxon>
        <taxon>Isosphaeraceae</taxon>
        <taxon>Paludisphaera</taxon>
    </lineage>
</organism>
<dbReference type="STRING" id="1387353.BSF38_02170"/>
<dbReference type="Proteomes" id="UP000186309">
    <property type="component" value="Chromosome"/>
</dbReference>
<evidence type="ECO:0000313" key="4">
    <source>
        <dbReference type="Proteomes" id="UP000186309"/>
    </source>
</evidence>
<dbReference type="Gene3D" id="2.20.28.160">
    <property type="match status" value="1"/>
</dbReference>
<evidence type="ECO:0000256" key="2">
    <source>
        <dbReference type="SAM" id="Phobius"/>
    </source>
</evidence>
<reference evidence="4" key="1">
    <citation type="submission" date="2016-12" db="EMBL/GenBank/DDBJ databases">
        <title>Comparative genomics of four Isosphaeraceae planctomycetes: a common pool of plasmids and glycoside hydrolase genes.</title>
        <authorList>
            <person name="Ivanova A."/>
        </authorList>
    </citation>
    <scope>NUCLEOTIDE SEQUENCE [LARGE SCALE GENOMIC DNA]</scope>
    <source>
        <strain evidence="4">PX4</strain>
    </source>
</reference>